<dbReference type="Proteomes" id="UP000003688">
    <property type="component" value="Unassembled WGS sequence"/>
</dbReference>
<dbReference type="PANTHER" id="PTHR43685">
    <property type="entry name" value="GLYCOSYLTRANSFERASE"/>
    <property type="match status" value="1"/>
</dbReference>
<dbReference type="STRING" id="320771.Cflav_PD5806"/>
<feature type="domain" description="Glycosyltransferase 2-like" evidence="2">
    <location>
        <begin position="23"/>
        <end position="143"/>
    </location>
</feature>
<keyword evidence="3" id="KW-0808">Transferase</keyword>
<comment type="caution">
    <text evidence="3">The sequence shown here is derived from an EMBL/GenBank/DDBJ whole genome shotgun (WGS) entry which is preliminary data.</text>
</comment>
<sequence length="359" mass="39922">MEAGLEKSFLPQNEIARELPFVSIIMPVFNEERYIGGILDAVLKQDYPSERMEIIVADGASTDQTRDIIVSFQRGHGNLRLIYNPDRIVSTGLNRAIGCARGEIIVRLDGHCEYPKDYLRRVVLLRERLGADSVGGTLVPIGSGYIQSAIGAAYYSPVGIGGTALKAVDGVETVREVDAVHGGCWRVERLRKVGGFDEEMVRNQDDELSFRLRKASGRIYQCTSIKVKYHVRDSFKKLFMQFAQYGYWKVRVVKKHPKQASARHFVPALFVLFITGCALAAPFTLYALYGLSGGLGIYLSVLGVVSFLQTASKDRKLWPGIVLALCSMHFGYGGGFVLGWVRSWIGPLPTDSIFERTTR</sequence>
<dbReference type="PANTHER" id="PTHR43685:SF2">
    <property type="entry name" value="GLYCOSYLTRANSFERASE 2-LIKE DOMAIN-CONTAINING PROTEIN"/>
    <property type="match status" value="1"/>
</dbReference>
<dbReference type="InterPro" id="IPR029044">
    <property type="entry name" value="Nucleotide-diphossugar_trans"/>
</dbReference>
<name>B9XAY6_PEDPL</name>
<dbReference type="SUPFAM" id="SSF53448">
    <property type="entry name" value="Nucleotide-diphospho-sugar transferases"/>
    <property type="match status" value="1"/>
</dbReference>
<dbReference type="CDD" id="cd02525">
    <property type="entry name" value="Succinoglycan_BP_ExoA"/>
    <property type="match status" value="1"/>
</dbReference>
<proteinExistence type="predicted"/>
<reference evidence="3 4" key="1">
    <citation type="journal article" date="2011" name="J. Bacteriol.">
        <title>Genome sequence of 'Pedosphaera parvula' Ellin514, an aerobic Verrucomicrobial isolate from pasture soil.</title>
        <authorList>
            <person name="Kant R."/>
            <person name="van Passel M.W."/>
            <person name="Sangwan P."/>
            <person name="Palva A."/>
            <person name="Lucas S."/>
            <person name="Copeland A."/>
            <person name="Lapidus A."/>
            <person name="Glavina Del Rio T."/>
            <person name="Dalin E."/>
            <person name="Tice H."/>
            <person name="Bruce D."/>
            <person name="Goodwin L."/>
            <person name="Pitluck S."/>
            <person name="Chertkov O."/>
            <person name="Larimer F.W."/>
            <person name="Land M.L."/>
            <person name="Hauser L."/>
            <person name="Brettin T.S."/>
            <person name="Detter J.C."/>
            <person name="Han S."/>
            <person name="de Vos W.M."/>
            <person name="Janssen P.H."/>
            <person name="Smidt H."/>
        </authorList>
    </citation>
    <scope>NUCLEOTIDE SEQUENCE [LARGE SCALE GENOMIC DNA]</scope>
    <source>
        <strain evidence="3 4">Ellin514</strain>
    </source>
</reference>
<feature type="transmembrane region" description="Helical" evidence="1">
    <location>
        <begin position="264"/>
        <end position="281"/>
    </location>
</feature>
<evidence type="ECO:0000256" key="1">
    <source>
        <dbReference type="SAM" id="Phobius"/>
    </source>
</evidence>
<evidence type="ECO:0000313" key="3">
    <source>
        <dbReference type="EMBL" id="EEF63171.1"/>
    </source>
</evidence>
<keyword evidence="1" id="KW-1133">Transmembrane helix</keyword>
<dbReference type="Gene3D" id="3.90.550.10">
    <property type="entry name" value="Spore Coat Polysaccharide Biosynthesis Protein SpsA, Chain A"/>
    <property type="match status" value="1"/>
</dbReference>
<dbReference type="EMBL" id="ABOX02000002">
    <property type="protein sequence ID" value="EEF63171.1"/>
    <property type="molecule type" value="Genomic_DNA"/>
</dbReference>
<dbReference type="GO" id="GO:0016740">
    <property type="term" value="F:transferase activity"/>
    <property type="evidence" value="ECO:0007669"/>
    <property type="project" value="UniProtKB-KW"/>
</dbReference>
<protein>
    <submittedName>
        <fullName evidence="3">Glycosyl transferase family 2</fullName>
    </submittedName>
</protein>
<accession>B9XAY6</accession>
<dbReference type="AlphaFoldDB" id="B9XAY6"/>
<keyword evidence="1" id="KW-0812">Transmembrane</keyword>
<dbReference type="InterPro" id="IPR050834">
    <property type="entry name" value="Glycosyltransf_2"/>
</dbReference>
<feature type="transmembrane region" description="Helical" evidence="1">
    <location>
        <begin position="320"/>
        <end position="341"/>
    </location>
</feature>
<evidence type="ECO:0000259" key="2">
    <source>
        <dbReference type="Pfam" id="PF00535"/>
    </source>
</evidence>
<organism evidence="3 4">
    <name type="scientific">Pedosphaera parvula (strain Ellin514)</name>
    <dbReference type="NCBI Taxonomy" id="320771"/>
    <lineage>
        <taxon>Bacteria</taxon>
        <taxon>Pseudomonadati</taxon>
        <taxon>Verrucomicrobiota</taxon>
        <taxon>Pedosphaerae</taxon>
        <taxon>Pedosphaerales</taxon>
        <taxon>Pedosphaeraceae</taxon>
        <taxon>Pedosphaera</taxon>
    </lineage>
</organism>
<keyword evidence="1" id="KW-0472">Membrane</keyword>
<dbReference type="InterPro" id="IPR001173">
    <property type="entry name" value="Glyco_trans_2-like"/>
</dbReference>
<keyword evidence="4" id="KW-1185">Reference proteome</keyword>
<feature type="transmembrane region" description="Helical" evidence="1">
    <location>
        <begin position="287"/>
        <end position="308"/>
    </location>
</feature>
<dbReference type="Pfam" id="PF00535">
    <property type="entry name" value="Glycos_transf_2"/>
    <property type="match status" value="1"/>
</dbReference>
<gene>
    <name evidence="3" type="ORF">Cflav_PD5806</name>
</gene>
<evidence type="ECO:0000313" key="4">
    <source>
        <dbReference type="Proteomes" id="UP000003688"/>
    </source>
</evidence>